<feature type="region of interest" description="Disordered" evidence="1">
    <location>
        <begin position="61"/>
        <end position="81"/>
    </location>
</feature>
<protein>
    <submittedName>
        <fullName evidence="2">Uncharacterized protein</fullName>
    </submittedName>
</protein>
<reference evidence="2 3" key="1">
    <citation type="submission" date="2016-07" db="EMBL/GenBank/DDBJ databases">
        <title>Pervasive Adenine N6-methylation of Active Genes in Fungi.</title>
        <authorList>
            <consortium name="DOE Joint Genome Institute"/>
            <person name="Mondo S.J."/>
            <person name="Dannebaum R.O."/>
            <person name="Kuo R.C."/>
            <person name="Labutti K."/>
            <person name="Haridas S."/>
            <person name="Kuo A."/>
            <person name="Salamov A."/>
            <person name="Ahrendt S.R."/>
            <person name="Lipzen A."/>
            <person name="Sullivan W."/>
            <person name="Andreopoulos W.B."/>
            <person name="Clum A."/>
            <person name="Lindquist E."/>
            <person name="Daum C."/>
            <person name="Ramamoorthy G.K."/>
            <person name="Gryganskyi A."/>
            <person name="Culley D."/>
            <person name="Magnuson J.K."/>
            <person name="James T.Y."/>
            <person name="O'Malley M.A."/>
            <person name="Stajich J.E."/>
            <person name="Spatafora J.W."/>
            <person name="Visel A."/>
            <person name="Grigoriev I.V."/>
        </authorList>
    </citation>
    <scope>NUCLEOTIDE SEQUENCE [LARGE SCALE GENOMIC DNA]</scope>
    <source>
        <strain evidence="2 3">JEL800</strain>
    </source>
</reference>
<dbReference type="Proteomes" id="UP000193642">
    <property type="component" value="Unassembled WGS sequence"/>
</dbReference>
<comment type="caution">
    <text evidence="2">The sequence shown here is derived from an EMBL/GenBank/DDBJ whole genome shotgun (WGS) entry which is preliminary data.</text>
</comment>
<evidence type="ECO:0000256" key="1">
    <source>
        <dbReference type="SAM" id="MobiDB-lite"/>
    </source>
</evidence>
<organism evidence="2 3">
    <name type="scientific">Rhizoclosmatium globosum</name>
    <dbReference type="NCBI Taxonomy" id="329046"/>
    <lineage>
        <taxon>Eukaryota</taxon>
        <taxon>Fungi</taxon>
        <taxon>Fungi incertae sedis</taxon>
        <taxon>Chytridiomycota</taxon>
        <taxon>Chytridiomycota incertae sedis</taxon>
        <taxon>Chytridiomycetes</taxon>
        <taxon>Chytridiales</taxon>
        <taxon>Chytriomycetaceae</taxon>
        <taxon>Rhizoclosmatium</taxon>
    </lineage>
</organism>
<proteinExistence type="predicted"/>
<gene>
    <name evidence="2" type="ORF">BCR33DRAFT_323601</name>
</gene>
<evidence type="ECO:0000313" key="3">
    <source>
        <dbReference type="Proteomes" id="UP000193642"/>
    </source>
</evidence>
<dbReference type="AlphaFoldDB" id="A0A1Y2D1Y8"/>
<name>A0A1Y2D1Y8_9FUNG</name>
<accession>A0A1Y2D1Y8</accession>
<keyword evidence="3" id="KW-1185">Reference proteome</keyword>
<evidence type="ECO:0000313" key="2">
    <source>
        <dbReference type="EMBL" id="ORY52595.1"/>
    </source>
</evidence>
<dbReference type="EMBL" id="MCGO01000003">
    <property type="protein sequence ID" value="ORY52595.1"/>
    <property type="molecule type" value="Genomic_DNA"/>
</dbReference>
<sequence length="81" mass="8850">MNSRSGYGRDSGELRLLESTWSDALSLVTGMNEYRSGYGRDSGELRLLESTWSDALSLVTGMNENSWSGNGRDSGATRRAP</sequence>
<feature type="compositionally biased region" description="Polar residues" evidence="1">
    <location>
        <begin position="61"/>
        <end position="71"/>
    </location>
</feature>